<dbReference type="EMBL" id="SMAL01000003">
    <property type="protein sequence ID" value="TCT15635.1"/>
    <property type="molecule type" value="Genomic_DNA"/>
</dbReference>
<reference evidence="1 2" key="1">
    <citation type="submission" date="2019-03" db="EMBL/GenBank/DDBJ databases">
        <title>Genomic Encyclopedia of Type Strains, Phase IV (KMG-IV): sequencing the most valuable type-strain genomes for metagenomic binning, comparative biology and taxonomic classification.</title>
        <authorList>
            <person name="Goeker M."/>
        </authorList>
    </citation>
    <scope>NUCLEOTIDE SEQUENCE [LARGE SCALE GENOMIC DNA]</scope>
    <source>
        <strain evidence="1 2">DSM 24629</strain>
    </source>
</reference>
<comment type="caution">
    <text evidence="1">The sequence shown here is derived from an EMBL/GenBank/DDBJ whole genome shotgun (WGS) entry which is preliminary data.</text>
</comment>
<dbReference type="AlphaFoldDB" id="A0A4R3MMZ3"/>
<gene>
    <name evidence="1" type="ORF">EDC18_103343</name>
</gene>
<evidence type="ECO:0000313" key="1">
    <source>
        <dbReference type="EMBL" id="TCT15635.1"/>
    </source>
</evidence>
<dbReference type="OrthoDB" id="1797524at2"/>
<protein>
    <submittedName>
        <fullName evidence="1">Uncharacterized protein</fullName>
    </submittedName>
</protein>
<accession>A0A4R3MMZ3</accession>
<keyword evidence="2" id="KW-1185">Reference proteome</keyword>
<dbReference type="Proteomes" id="UP000294902">
    <property type="component" value="Unassembled WGS sequence"/>
</dbReference>
<organism evidence="1 2">
    <name type="scientific">Natranaerovirga pectinivora</name>
    <dbReference type="NCBI Taxonomy" id="682400"/>
    <lineage>
        <taxon>Bacteria</taxon>
        <taxon>Bacillati</taxon>
        <taxon>Bacillota</taxon>
        <taxon>Clostridia</taxon>
        <taxon>Lachnospirales</taxon>
        <taxon>Natranaerovirgaceae</taxon>
        <taxon>Natranaerovirga</taxon>
    </lineage>
</organism>
<dbReference type="RefSeq" id="WP_132251485.1">
    <property type="nucleotide sequence ID" value="NZ_SMAL01000003.1"/>
</dbReference>
<sequence>MSSYQFLASNKPLKEVTNSFVKLLSINDMIANNMEIPDFLLKTTKDRDEKIVLQCDSEEHLDEIEIMNENSIQVGYLKKYTNKKYISSLTWRYTDKRAEELLQYIKDQLKDVDEIELWDTWMDEKIEEPIIRELNIQDLTVQLIKESVGKGCYGKPSCLKITIKNLLYDFQE</sequence>
<name>A0A4R3MMZ3_9FIRM</name>
<evidence type="ECO:0000313" key="2">
    <source>
        <dbReference type="Proteomes" id="UP000294902"/>
    </source>
</evidence>
<proteinExistence type="predicted"/>